<comment type="caution">
    <text evidence="1">The sequence shown here is derived from an EMBL/GenBank/DDBJ whole genome shotgun (WGS) entry which is preliminary data.</text>
</comment>
<dbReference type="EMBL" id="JAEUGD010000001">
    <property type="protein sequence ID" value="MBL6444691.1"/>
    <property type="molecule type" value="Genomic_DNA"/>
</dbReference>
<dbReference type="AlphaFoldDB" id="A0A937KA59"/>
<name>A0A937KA59_9BACT</name>
<dbReference type="RefSeq" id="WP_202854236.1">
    <property type="nucleotide sequence ID" value="NZ_JAEUGD010000001.1"/>
</dbReference>
<protein>
    <submittedName>
        <fullName evidence="1">Uncharacterized protein</fullName>
    </submittedName>
</protein>
<sequence length="167" mass="18033">MSGGYQSDVIISGGTKVLFRDHVSHGVPPGSGNSEVELSQPYTLSLASLQINEGIRIYTSGSFSRFNNKTLRLYIGDEEVISNTNAPAAAGDFVMEAFLYKSSLFQAKGWATLLINNREGDVRAINPILQDPDNPGGPEDKVIRITGQSSVEQPGSITLSNFIIEQI</sequence>
<reference evidence="1" key="1">
    <citation type="submission" date="2021-01" db="EMBL/GenBank/DDBJ databases">
        <title>Fulvivirga kasyanovii gen. nov., sp nov., a novel member of the phylum Bacteroidetes isolated from seawater in a mussel farm.</title>
        <authorList>
            <person name="Zhao L.-H."/>
            <person name="Wang Z.-J."/>
        </authorList>
    </citation>
    <scope>NUCLEOTIDE SEQUENCE</scope>
    <source>
        <strain evidence="1">29W222</strain>
    </source>
</reference>
<proteinExistence type="predicted"/>
<evidence type="ECO:0000313" key="2">
    <source>
        <dbReference type="Proteomes" id="UP000614216"/>
    </source>
</evidence>
<keyword evidence="2" id="KW-1185">Reference proteome</keyword>
<evidence type="ECO:0000313" key="1">
    <source>
        <dbReference type="EMBL" id="MBL6444691.1"/>
    </source>
</evidence>
<accession>A0A937KA59</accession>
<dbReference type="Proteomes" id="UP000614216">
    <property type="component" value="Unassembled WGS sequence"/>
</dbReference>
<gene>
    <name evidence="1" type="ORF">JMN32_00115</name>
</gene>
<organism evidence="1 2">
    <name type="scientific">Fulvivirga marina</name>
    <dbReference type="NCBI Taxonomy" id="2494733"/>
    <lineage>
        <taxon>Bacteria</taxon>
        <taxon>Pseudomonadati</taxon>
        <taxon>Bacteroidota</taxon>
        <taxon>Cytophagia</taxon>
        <taxon>Cytophagales</taxon>
        <taxon>Fulvivirgaceae</taxon>
        <taxon>Fulvivirga</taxon>
    </lineage>
</organism>